<dbReference type="OMA" id="RHNIAHD"/>
<dbReference type="PANTHER" id="PTHR11567:SF195">
    <property type="entry name" value="ACID PHOSPHATASE, PUTATIVE (AFU_ORTHOLOGUE AFUA_3G14570)-RELATED"/>
    <property type="match status" value="1"/>
</dbReference>
<keyword evidence="2" id="KW-0732">Signal</keyword>
<dbReference type="InterPro" id="IPR029033">
    <property type="entry name" value="His_PPase_superfam"/>
</dbReference>
<dbReference type="eggNOG" id="ENOG502RA4W">
    <property type="taxonomic scope" value="Eukaryota"/>
</dbReference>
<dbReference type="GO" id="GO:0016791">
    <property type="term" value="F:phosphatase activity"/>
    <property type="evidence" value="ECO:0007669"/>
    <property type="project" value="TreeGrafter"/>
</dbReference>
<dbReference type="EMBL" id="JH971395">
    <property type="protein sequence ID" value="EKM77604.1"/>
    <property type="molecule type" value="Genomic_DNA"/>
</dbReference>
<feature type="compositionally biased region" description="Gly residues" evidence="1">
    <location>
        <begin position="452"/>
        <end position="463"/>
    </location>
</feature>
<dbReference type="Gene3D" id="3.40.50.1240">
    <property type="entry name" value="Phosphoglycerate mutase-like"/>
    <property type="match status" value="1"/>
</dbReference>
<dbReference type="HOGENOM" id="CLU_030126_0_0_1"/>
<dbReference type="GeneID" id="18822515"/>
<dbReference type="InterPro" id="IPR050645">
    <property type="entry name" value="Histidine_acid_phosphatase"/>
</dbReference>
<dbReference type="RefSeq" id="XP_007331860.1">
    <property type="nucleotide sequence ID" value="XM_007331798.1"/>
</dbReference>
<feature type="chain" id="PRO_5003884981" description="Acid phosphatase" evidence="2">
    <location>
        <begin position="21"/>
        <end position="518"/>
    </location>
</feature>
<organism evidence="3 4">
    <name type="scientific">Agaricus bisporus var. burnettii (strain JB137-S8 / ATCC MYA-4627 / FGSC 10392)</name>
    <name type="common">White button mushroom</name>
    <dbReference type="NCBI Taxonomy" id="597362"/>
    <lineage>
        <taxon>Eukaryota</taxon>
        <taxon>Fungi</taxon>
        <taxon>Dikarya</taxon>
        <taxon>Basidiomycota</taxon>
        <taxon>Agaricomycotina</taxon>
        <taxon>Agaricomycetes</taxon>
        <taxon>Agaricomycetidae</taxon>
        <taxon>Agaricales</taxon>
        <taxon>Agaricineae</taxon>
        <taxon>Agaricaceae</taxon>
        <taxon>Agaricus</taxon>
    </lineage>
</organism>
<feature type="region of interest" description="Disordered" evidence="1">
    <location>
        <begin position="416"/>
        <end position="463"/>
    </location>
</feature>
<evidence type="ECO:0008006" key="5">
    <source>
        <dbReference type="Google" id="ProtNLM"/>
    </source>
</evidence>
<sequence length="518" mass="57447">MRSISPLWVLLGIAVSFTEAVNVVYYPPDQTHINNLTNVLHSTEAPGIFNSSHTPDSIYGIYNWCNMPHVRTKEYKTPSSQYKLVYVEAIQRHQKRTPYASNTYFEEVIGWDCVNQGRTVGLHSTSFQETTVEWQAEFPSNNPFTKTVGPGFINSTCIFPGITSEGQDDARVHGEDLREVYFKRLGLGETYDGKTARVRVTNNVITSEVASGACRGLWPKTDVVPVSIEEPVIDSLEPSYPCPNADAIRNNYTTGDGGAVWLNHLTAAAPLFDKLDSISGIEKNDTGGWHISLDHNYDNLSAKQCHGKPLSCDRNDTSTCVSQEEANMVYNFGNWEYSYIFRDAPESADYSCKKYGAFFLQLQDHLQQVMDGKSTMKFMYNIAHDGSMAPMLGCLQISQMVWPGMGAEVTYELYEGPSNGNNGPGQCNSDITSRDDNSHGNDNHGDDNHGNNGHGNNGHGNSGNGKQQYYLRVMWGGKPMKTSTPMGTLDLIPVETFFDYIAQYVGTGEELVQLCQSA</sequence>
<feature type="compositionally biased region" description="Basic and acidic residues" evidence="1">
    <location>
        <begin position="432"/>
        <end position="449"/>
    </location>
</feature>
<evidence type="ECO:0000256" key="2">
    <source>
        <dbReference type="SAM" id="SignalP"/>
    </source>
</evidence>
<feature type="compositionally biased region" description="Polar residues" evidence="1">
    <location>
        <begin position="418"/>
        <end position="431"/>
    </location>
</feature>
<reference evidence="4" key="1">
    <citation type="journal article" date="2012" name="Proc. Natl. Acad. Sci. U.S.A.">
        <title>Genome sequence of the button mushroom Agaricus bisporus reveals mechanisms governing adaptation to a humic-rich ecological niche.</title>
        <authorList>
            <person name="Morin E."/>
            <person name="Kohler A."/>
            <person name="Baker A.R."/>
            <person name="Foulongne-Oriol M."/>
            <person name="Lombard V."/>
            <person name="Nagy L.G."/>
            <person name="Ohm R.A."/>
            <person name="Patyshakuliyeva A."/>
            <person name="Brun A."/>
            <person name="Aerts A.L."/>
            <person name="Bailey A.M."/>
            <person name="Billette C."/>
            <person name="Coutinho P.M."/>
            <person name="Deakin G."/>
            <person name="Doddapaneni H."/>
            <person name="Floudas D."/>
            <person name="Grimwood J."/>
            <person name="Hilden K."/>
            <person name="Kuees U."/>
            <person name="LaButti K.M."/>
            <person name="Lapidus A."/>
            <person name="Lindquist E.A."/>
            <person name="Lucas S.M."/>
            <person name="Murat C."/>
            <person name="Riley R.W."/>
            <person name="Salamov A.A."/>
            <person name="Schmutz J."/>
            <person name="Subramanian V."/>
            <person name="Woesten H.A.B."/>
            <person name="Xu J."/>
            <person name="Eastwood D.C."/>
            <person name="Foster G.D."/>
            <person name="Sonnenberg A.S."/>
            <person name="Cullen D."/>
            <person name="de Vries R.P."/>
            <person name="Lundell T."/>
            <person name="Hibbett D.S."/>
            <person name="Henrissat B."/>
            <person name="Burton K.S."/>
            <person name="Kerrigan R.W."/>
            <person name="Challen M.P."/>
            <person name="Grigoriev I.V."/>
            <person name="Martin F."/>
        </authorList>
    </citation>
    <scope>NUCLEOTIDE SEQUENCE [LARGE SCALE GENOMIC DNA]</scope>
    <source>
        <strain evidence="4">JB137-S8 / ATCC MYA-4627 / FGSC 10392</strain>
    </source>
</reference>
<gene>
    <name evidence="3" type="ORF">AGABI1DRAFT_108095</name>
</gene>
<dbReference type="KEGG" id="abp:AGABI1DRAFT108095"/>
<protein>
    <recommendedName>
        <fullName evidence="5">Acid phosphatase</fullName>
    </recommendedName>
</protein>
<feature type="signal peptide" evidence="2">
    <location>
        <begin position="1"/>
        <end position="20"/>
    </location>
</feature>
<dbReference type="PANTHER" id="PTHR11567">
    <property type="entry name" value="ACID PHOSPHATASE-RELATED"/>
    <property type="match status" value="1"/>
</dbReference>
<keyword evidence="4" id="KW-1185">Reference proteome</keyword>
<name>K5VT48_AGABU</name>
<accession>K5VT48</accession>
<dbReference type="InParanoid" id="K5VT48"/>
<evidence type="ECO:0000256" key="1">
    <source>
        <dbReference type="SAM" id="MobiDB-lite"/>
    </source>
</evidence>
<evidence type="ECO:0000313" key="4">
    <source>
        <dbReference type="Proteomes" id="UP000008493"/>
    </source>
</evidence>
<dbReference type="Proteomes" id="UP000008493">
    <property type="component" value="Unassembled WGS sequence"/>
</dbReference>
<dbReference type="OrthoDB" id="10262962at2759"/>
<dbReference type="SUPFAM" id="SSF53254">
    <property type="entry name" value="Phosphoglycerate mutase-like"/>
    <property type="match status" value="1"/>
</dbReference>
<dbReference type="AlphaFoldDB" id="K5VT48"/>
<proteinExistence type="predicted"/>
<evidence type="ECO:0000313" key="3">
    <source>
        <dbReference type="EMBL" id="EKM77604.1"/>
    </source>
</evidence>